<dbReference type="Proteomes" id="UP001287286">
    <property type="component" value="Unassembled WGS sequence"/>
</dbReference>
<gene>
    <name evidence="1" type="ORF">Purlil1_9525</name>
</gene>
<keyword evidence="2" id="KW-1185">Reference proteome</keyword>
<dbReference type="EMBL" id="JAWRVI010000043">
    <property type="protein sequence ID" value="KAK4086213.1"/>
    <property type="molecule type" value="Genomic_DNA"/>
</dbReference>
<accession>A0ABR0BR94</accession>
<name>A0ABR0BR94_PURLI</name>
<proteinExistence type="predicted"/>
<protein>
    <submittedName>
        <fullName evidence="1">Uncharacterized protein</fullName>
    </submittedName>
</protein>
<evidence type="ECO:0000313" key="1">
    <source>
        <dbReference type="EMBL" id="KAK4086213.1"/>
    </source>
</evidence>
<organism evidence="1 2">
    <name type="scientific">Purpureocillium lilacinum</name>
    <name type="common">Paecilomyces lilacinus</name>
    <dbReference type="NCBI Taxonomy" id="33203"/>
    <lineage>
        <taxon>Eukaryota</taxon>
        <taxon>Fungi</taxon>
        <taxon>Dikarya</taxon>
        <taxon>Ascomycota</taxon>
        <taxon>Pezizomycotina</taxon>
        <taxon>Sordariomycetes</taxon>
        <taxon>Hypocreomycetidae</taxon>
        <taxon>Hypocreales</taxon>
        <taxon>Ophiocordycipitaceae</taxon>
        <taxon>Purpureocillium</taxon>
    </lineage>
</organism>
<evidence type="ECO:0000313" key="2">
    <source>
        <dbReference type="Proteomes" id="UP001287286"/>
    </source>
</evidence>
<comment type="caution">
    <text evidence="1">The sequence shown here is derived from an EMBL/GenBank/DDBJ whole genome shotgun (WGS) entry which is preliminary data.</text>
</comment>
<sequence>MRRVQCVRVDVRIPIRRDCRAEIGNRAISLAQAATQCQGKPAKTGIRDISFPLPFPLSCANYSSSSGLLHTEIWTAHLRPSRARGGTRSNGPPSYRRTGRVRQYHSCAASVPPCDIGRAGSFSCLDGGPLRCSCGMRRARLAGSLALVVSDSVSASVVVRARAVGHRPVVCSPTDVAIVGSVPWIAACQFPAWLALIHRSSLCMKQAHRNINITSRRVYNIHFSTAHVCTHT</sequence>
<reference evidence="1 2" key="1">
    <citation type="journal article" date="2024" name="Microbiol. Resour. Announc.">
        <title>Genome annotations for the ascomycete fungi Trichoderma harzianum, Trichoderma aggressivum, and Purpureocillium lilacinum.</title>
        <authorList>
            <person name="Beijen E.P.W."/>
            <person name="Ohm R.A."/>
        </authorList>
    </citation>
    <scope>NUCLEOTIDE SEQUENCE [LARGE SCALE GENOMIC DNA]</scope>
    <source>
        <strain evidence="1 2">CBS 150709</strain>
    </source>
</reference>